<dbReference type="Proteomes" id="UP000199076">
    <property type="component" value="Unassembled WGS sequence"/>
</dbReference>
<protein>
    <submittedName>
        <fullName evidence="2">Uncharacterized protein</fullName>
    </submittedName>
</protein>
<evidence type="ECO:0000313" key="2">
    <source>
        <dbReference type="EMBL" id="SDG00803.1"/>
    </source>
</evidence>
<reference evidence="3" key="1">
    <citation type="submission" date="2016-10" db="EMBL/GenBank/DDBJ databases">
        <authorList>
            <person name="Varghese N."/>
            <person name="Submissions S."/>
        </authorList>
    </citation>
    <scope>NUCLEOTIDE SEQUENCE [LARGE SCALE GENOMIC DNA]</scope>
    <source>
        <strain evidence="3">IBRC-M 10760</strain>
    </source>
</reference>
<proteinExistence type="predicted"/>
<gene>
    <name evidence="2" type="ORF">SAMN05216218_11356</name>
</gene>
<evidence type="ECO:0000313" key="3">
    <source>
        <dbReference type="Proteomes" id="UP000199076"/>
    </source>
</evidence>
<organism evidence="2 3">
    <name type="scientific">Halorientalis regularis</name>
    <dbReference type="NCBI Taxonomy" id="660518"/>
    <lineage>
        <taxon>Archaea</taxon>
        <taxon>Methanobacteriati</taxon>
        <taxon>Methanobacteriota</taxon>
        <taxon>Stenosarchaea group</taxon>
        <taxon>Halobacteria</taxon>
        <taxon>Halobacteriales</taxon>
        <taxon>Haloarculaceae</taxon>
        <taxon>Halorientalis</taxon>
    </lineage>
</organism>
<dbReference type="EMBL" id="FNBK01000013">
    <property type="protein sequence ID" value="SDG00803.1"/>
    <property type="molecule type" value="Genomic_DNA"/>
</dbReference>
<keyword evidence="3" id="KW-1185">Reference proteome</keyword>
<name>A0A1G7QQQ3_9EURY</name>
<feature type="region of interest" description="Disordered" evidence="1">
    <location>
        <begin position="106"/>
        <end position="129"/>
    </location>
</feature>
<dbReference type="RefSeq" id="WP_092694054.1">
    <property type="nucleotide sequence ID" value="NZ_FNBK01000013.1"/>
</dbReference>
<accession>A0A1G7QQQ3</accession>
<dbReference type="OrthoDB" id="237098at2157"/>
<sequence>MSDRDAVRDVLFQYTDSRPCRLLWGALGDGGDLADLDLADYVEVTRVTDGDVCLVTRADEADMYLRWDRSLGRFVYAAFWPPWGVVDAGAADRARAESLLAERDRPRPVPFAETPFANGGPASDLSDWL</sequence>
<dbReference type="AlphaFoldDB" id="A0A1G7QQQ3"/>
<evidence type="ECO:0000256" key="1">
    <source>
        <dbReference type="SAM" id="MobiDB-lite"/>
    </source>
</evidence>